<evidence type="ECO:0000259" key="2">
    <source>
        <dbReference type="Pfam" id="PF00248"/>
    </source>
</evidence>
<dbReference type="InterPro" id="IPR036812">
    <property type="entry name" value="NAD(P)_OxRdtase_dom_sf"/>
</dbReference>
<name>A0ABV4R4P5_9ACTN</name>
<dbReference type="PROSITE" id="PS51257">
    <property type="entry name" value="PROKAR_LIPOPROTEIN"/>
    <property type="match status" value="1"/>
</dbReference>
<dbReference type="InterPro" id="IPR050791">
    <property type="entry name" value="Aldo-Keto_reductase"/>
</dbReference>
<keyword evidence="4" id="KW-1185">Reference proteome</keyword>
<gene>
    <name evidence="3" type="ORF">SM436_25885</name>
</gene>
<accession>A0ABV4R4P5</accession>
<proteinExistence type="predicted"/>
<dbReference type="SUPFAM" id="SSF51430">
    <property type="entry name" value="NAD(P)-linked oxidoreductase"/>
    <property type="match status" value="1"/>
</dbReference>
<comment type="caution">
    <text evidence="3">The sequence shown here is derived from an EMBL/GenBank/DDBJ whole genome shotgun (WGS) entry which is preliminary data.</text>
</comment>
<evidence type="ECO:0000256" key="1">
    <source>
        <dbReference type="ARBA" id="ARBA00023002"/>
    </source>
</evidence>
<dbReference type="Proteomes" id="UP001569904">
    <property type="component" value="Unassembled WGS sequence"/>
</dbReference>
<evidence type="ECO:0000313" key="3">
    <source>
        <dbReference type="EMBL" id="MFA1557122.1"/>
    </source>
</evidence>
<dbReference type="EMBL" id="JAXCEH010000019">
    <property type="protein sequence ID" value="MFA1557122.1"/>
    <property type="molecule type" value="Genomic_DNA"/>
</dbReference>
<reference evidence="3 4" key="1">
    <citation type="submission" date="2023-11" db="EMBL/GenBank/DDBJ databases">
        <title>Actinomadura monticuli sp. nov., isolated from volcanic ash.</title>
        <authorList>
            <person name="Lee S.D."/>
            <person name="Yang H."/>
            <person name="Kim I.S."/>
        </authorList>
    </citation>
    <scope>NUCLEOTIDE SEQUENCE [LARGE SCALE GENOMIC DNA]</scope>
    <source>
        <strain evidence="3 4">DSM 45346</strain>
    </source>
</reference>
<feature type="domain" description="NADP-dependent oxidoreductase" evidence="2">
    <location>
        <begin position="16"/>
        <end position="307"/>
    </location>
</feature>
<dbReference type="RefSeq" id="WP_371943866.1">
    <property type="nucleotide sequence ID" value="NZ_JAXCEH010000019.1"/>
</dbReference>
<organism evidence="3 4">
    <name type="scientific">Actinomadura chokoriensis</name>
    <dbReference type="NCBI Taxonomy" id="454156"/>
    <lineage>
        <taxon>Bacteria</taxon>
        <taxon>Bacillati</taxon>
        <taxon>Actinomycetota</taxon>
        <taxon>Actinomycetes</taxon>
        <taxon>Streptosporangiales</taxon>
        <taxon>Thermomonosporaceae</taxon>
        <taxon>Actinomadura</taxon>
    </lineage>
</organism>
<keyword evidence="1" id="KW-0560">Oxidoreductase</keyword>
<dbReference type="Pfam" id="PF00248">
    <property type="entry name" value="Aldo_ket_red"/>
    <property type="match status" value="1"/>
</dbReference>
<dbReference type="PANTHER" id="PTHR43625">
    <property type="entry name" value="AFLATOXIN B1 ALDEHYDE REDUCTASE"/>
    <property type="match status" value="1"/>
</dbReference>
<sequence length="330" mass="35549">MEQRRLGAGGPLVSALGLGCMALSGRYGPADDAESLAMLHAALDDGLTLLDTGDFYGVGHNETLIGQALRGRERDQITVSVKFGVMCEPGGGWGRLDARPEAVRNSLAYTLHRLGTDHVDVYRPARLDPQVPIEETVGAISDLVTAGYVRHIGLSEVDVETLRRAHATHPISDLQVEYSLLSRDIEAEVLPFCRRHGIGITAYGVLSRGLLTGSWTRPRGGAEDIRGGFPRFQGANLEHNLSLARELHKVAASKGTTAARLAIAWVLAQGEDIVPLIGARTRAQLTESLLARRLDLTRDDLEAVERALPAGAAVGDRYPSRPMVSSDNEQ</sequence>
<evidence type="ECO:0000313" key="4">
    <source>
        <dbReference type="Proteomes" id="UP001569904"/>
    </source>
</evidence>
<dbReference type="Gene3D" id="3.20.20.100">
    <property type="entry name" value="NADP-dependent oxidoreductase domain"/>
    <property type="match status" value="1"/>
</dbReference>
<dbReference type="PANTHER" id="PTHR43625:SF40">
    <property type="entry name" value="ALDO-KETO REDUCTASE YAKC [NADP(+)]"/>
    <property type="match status" value="1"/>
</dbReference>
<dbReference type="InterPro" id="IPR023210">
    <property type="entry name" value="NADP_OxRdtase_dom"/>
</dbReference>
<protein>
    <submittedName>
        <fullName evidence="3">Aldo/keto reductase</fullName>
    </submittedName>
</protein>